<sequence length="309" mass="34493">MTTFNVQNPQNNSPSTVSLEPRVADDICKKVGAFLAREAGFTSVTPAAYETLGNLAGLFKASQAYAELSRRPQPNLNDIEKSLRDRNLRTGALEGFMEKIRGKENYRNIASKLSSSLRPTSSLVRFEPPMFAPEDIVESEGENDEPKSKRQKRSSLSYPARPSYVPSYLPPFPSKHSYKRTPVYLKRQDSDPIQLRELSLVQVKLVEKSLQKLTRHNDEQTLIHSNIPDSPSTSSTVVSANSSPTANDSSVPTSILNFNSTILHTGADQRLKRDVKDNSVITLKDMTLNEDKKKPKKIQVSWSELCIGK</sequence>
<accession>A0ACA9MSY3</accession>
<keyword evidence="2" id="KW-1185">Reference proteome</keyword>
<comment type="caution">
    <text evidence="1">The sequence shown here is derived from an EMBL/GenBank/DDBJ whole genome shotgun (WGS) entry which is preliminary data.</text>
</comment>
<gene>
    <name evidence="1" type="ORF">ACOLOM_LOCUS7050</name>
</gene>
<reference evidence="1" key="1">
    <citation type="submission" date="2021-06" db="EMBL/GenBank/DDBJ databases">
        <authorList>
            <person name="Kallberg Y."/>
            <person name="Tangrot J."/>
            <person name="Rosling A."/>
        </authorList>
    </citation>
    <scope>NUCLEOTIDE SEQUENCE</scope>
    <source>
        <strain evidence="1">CL356</strain>
    </source>
</reference>
<protein>
    <submittedName>
        <fullName evidence="1">16788_t:CDS:1</fullName>
    </submittedName>
</protein>
<dbReference type="EMBL" id="CAJVPT010015482">
    <property type="protein sequence ID" value="CAG8612073.1"/>
    <property type="molecule type" value="Genomic_DNA"/>
</dbReference>
<organism evidence="1 2">
    <name type="scientific">Acaulospora colombiana</name>
    <dbReference type="NCBI Taxonomy" id="27376"/>
    <lineage>
        <taxon>Eukaryota</taxon>
        <taxon>Fungi</taxon>
        <taxon>Fungi incertae sedis</taxon>
        <taxon>Mucoromycota</taxon>
        <taxon>Glomeromycotina</taxon>
        <taxon>Glomeromycetes</taxon>
        <taxon>Diversisporales</taxon>
        <taxon>Acaulosporaceae</taxon>
        <taxon>Acaulospora</taxon>
    </lineage>
</organism>
<evidence type="ECO:0000313" key="1">
    <source>
        <dbReference type="EMBL" id="CAG8612073.1"/>
    </source>
</evidence>
<dbReference type="Proteomes" id="UP000789525">
    <property type="component" value="Unassembled WGS sequence"/>
</dbReference>
<evidence type="ECO:0000313" key="2">
    <source>
        <dbReference type="Proteomes" id="UP000789525"/>
    </source>
</evidence>
<name>A0ACA9MSY3_9GLOM</name>
<proteinExistence type="predicted"/>